<dbReference type="Pfam" id="PF02465">
    <property type="entry name" value="FliD_N"/>
    <property type="match status" value="1"/>
</dbReference>
<comment type="subunit">
    <text evidence="2 5">Homopentamer.</text>
</comment>
<comment type="similarity">
    <text evidence="1 5">Belongs to the FliD family.</text>
</comment>
<dbReference type="GO" id="GO:0007155">
    <property type="term" value="P:cell adhesion"/>
    <property type="evidence" value="ECO:0007669"/>
    <property type="project" value="InterPro"/>
</dbReference>
<evidence type="ECO:0000256" key="5">
    <source>
        <dbReference type="RuleBase" id="RU362066"/>
    </source>
</evidence>
<evidence type="ECO:0000259" key="8">
    <source>
        <dbReference type="Pfam" id="PF07195"/>
    </source>
</evidence>
<dbReference type="GO" id="GO:0009421">
    <property type="term" value="C:bacterial-type flagellum filament cap"/>
    <property type="evidence" value="ECO:0007669"/>
    <property type="project" value="InterPro"/>
</dbReference>
<organism evidence="9 10">
    <name type="scientific">Alteromonas halophila</name>
    <dbReference type="NCBI Taxonomy" id="516698"/>
    <lineage>
        <taxon>Bacteria</taxon>
        <taxon>Pseudomonadati</taxon>
        <taxon>Pseudomonadota</taxon>
        <taxon>Gammaproteobacteria</taxon>
        <taxon>Alteromonadales</taxon>
        <taxon>Alteromonadaceae</taxon>
        <taxon>Alteromonas/Salinimonas group</taxon>
        <taxon>Alteromonas</taxon>
    </lineage>
</organism>
<evidence type="ECO:0000259" key="7">
    <source>
        <dbReference type="Pfam" id="PF02465"/>
    </source>
</evidence>
<protein>
    <recommendedName>
        <fullName evidence="5">Flagellar hook-associated protein 2</fullName>
        <shortName evidence="5">HAP2</shortName>
    </recommendedName>
    <alternativeName>
        <fullName evidence="5">Flagellar cap protein</fullName>
    </alternativeName>
</protein>
<keyword evidence="5" id="KW-0964">Secreted</keyword>
<evidence type="ECO:0000256" key="6">
    <source>
        <dbReference type="SAM" id="MobiDB-lite"/>
    </source>
</evidence>
<dbReference type="EMBL" id="BMXP01000001">
    <property type="protein sequence ID" value="GGW73463.1"/>
    <property type="molecule type" value="Genomic_DNA"/>
</dbReference>
<dbReference type="AlphaFoldDB" id="A0A918JD96"/>
<dbReference type="Proteomes" id="UP000631300">
    <property type="component" value="Unassembled WGS sequence"/>
</dbReference>
<feature type="compositionally biased region" description="Basic and acidic residues" evidence="6">
    <location>
        <begin position="65"/>
        <end position="76"/>
    </location>
</feature>
<dbReference type="InterPro" id="IPR010810">
    <property type="entry name" value="Flagellin_hook_IN_motif"/>
</dbReference>
<sequence>MSISSLGVGSGLALTDLVNQLLQAERRPKEMRLDAREEKVDAEISGLGQIKSKLSEFKTLVDGLRSDSDINGREPKITNPSEDDDVLSASASSSALKGKYEISVSELATGSRAITDEGSFTSTSDSVLSTGTGSLTFSVPDGDSFTVDVAAGMTLTELREAINDNADNFGVGANIIDTGTAAGPRLVFTSSVTGEGNNLTITNDGGNAELDKFSTAGISAANITDATNAKAQIDGIDVESSTNKFENTIANVSFEVNEVSPLASDGLTRETTRLEIGFDKEGLEEKIRGFVEGYNALIQEIDKLGRYGETPEDEDGALAGDSLLRGIKSGLSSILSSSVSTSELGGLFQLGIEFNKDGELEIGSSDFGLGSGNTRLQEALSDNFDDIATLFTDENEGIAVRLHEFANQYTNSSGLLTTRERAAQDERNEISDDREQLERRMSSYEDLLRQKYTSLDQTVARLNQTGSALFAALG</sequence>
<keyword evidence="9" id="KW-0966">Cell projection</keyword>
<evidence type="ECO:0000313" key="9">
    <source>
        <dbReference type="EMBL" id="GGW73463.1"/>
    </source>
</evidence>
<comment type="function">
    <text evidence="5">Required for morphogenesis and for the elongation of the flagellar filament by facilitating polymerization of the flagellin monomers at the tip of growing filament. Forms a capping structure, which prevents flagellin subunits (transported through the central channel of the flagellum) from leaking out without polymerization at the distal end.</text>
</comment>
<dbReference type="RefSeq" id="WP_189403170.1">
    <property type="nucleotide sequence ID" value="NZ_BMXP01000001.1"/>
</dbReference>
<keyword evidence="4 5" id="KW-0975">Bacterial flagellum</keyword>
<keyword evidence="9" id="KW-0969">Cilium</keyword>
<evidence type="ECO:0000313" key="10">
    <source>
        <dbReference type="Proteomes" id="UP000631300"/>
    </source>
</evidence>
<feature type="region of interest" description="Disordered" evidence="6">
    <location>
        <begin position="65"/>
        <end position="87"/>
    </location>
</feature>
<comment type="caution">
    <text evidence="9">The sequence shown here is derived from an EMBL/GenBank/DDBJ whole genome shotgun (WGS) entry which is preliminary data.</text>
</comment>
<keyword evidence="10" id="KW-1185">Reference proteome</keyword>
<evidence type="ECO:0000256" key="3">
    <source>
        <dbReference type="ARBA" id="ARBA00023054"/>
    </source>
</evidence>
<dbReference type="GO" id="GO:0009424">
    <property type="term" value="C:bacterial-type flagellum hook"/>
    <property type="evidence" value="ECO:0007669"/>
    <property type="project" value="UniProtKB-UniRule"/>
</dbReference>
<dbReference type="PANTHER" id="PTHR30288:SF0">
    <property type="entry name" value="FLAGELLAR HOOK-ASSOCIATED PROTEIN 2"/>
    <property type="match status" value="1"/>
</dbReference>
<proteinExistence type="inferred from homology"/>
<dbReference type="InterPro" id="IPR010809">
    <property type="entry name" value="FliD_C"/>
</dbReference>
<keyword evidence="3 5" id="KW-0175">Coiled coil</keyword>
<feature type="coiled-coil region" evidence="5">
    <location>
        <begin position="420"/>
        <end position="447"/>
    </location>
</feature>
<feature type="domain" description="Flagellar hook-associated protein 2 N-terminal" evidence="7">
    <location>
        <begin position="10"/>
        <end position="110"/>
    </location>
</feature>
<keyword evidence="9" id="KW-0282">Flagellum</keyword>
<name>A0A918JD96_9ALTE</name>
<reference evidence="9" key="1">
    <citation type="journal article" date="2014" name="Int. J. Syst. Evol. Microbiol.">
        <title>Complete genome sequence of Corynebacterium casei LMG S-19264T (=DSM 44701T), isolated from a smear-ripened cheese.</title>
        <authorList>
            <consortium name="US DOE Joint Genome Institute (JGI-PGF)"/>
            <person name="Walter F."/>
            <person name="Albersmeier A."/>
            <person name="Kalinowski J."/>
            <person name="Ruckert C."/>
        </authorList>
    </citation>
    <scope>NUCLEOTIDE SEQUENCE</scope>
    <source>
        <strain evidence="9">KCTC 22164</strain>
    </source>
</reference>
<evidence type="ECO:0000256" key="1">
    <source>
        <dbReference type="ARBA" id="ARBA00009764"/>
    </source>
</evidence>
<dbReference type="InterPro" id="IPR040026">
    <property type="entry name" value="FliD"/>
</dbReference>
<dbReference type="Pfam" id="PF07196">
    <property type="entry name" value="Flagellin_IN"/>
    <property type="match status" value="1"/>
</dbReference>
<feature type="domain" description="Flagellar hook-associated protein 2 C-terminal" evidence="8">
    <location>
        <begin position="226"/>
        <end position="464"/>
    </location>
</feature>
<reference evidence="9" key="2">
    <citation type="submission" date="2020-09" db="EMBL/GenBank/DDBJ databases">
        <authorList>
            <person name="Sun Q."/>
            <person name="Kim S."/>
        </authorList>
    </citation>
    <scope>NUCLEOTIDE SEQUENCE</scope>
    <source>
        <strain evidence="9">KCTC 22164</strain>
    </source>
</reference>
<dbReference type="GO" id="GO:0005576">
    <property type="term" value="C:extracellular region"/>
    <property type="evidence" value="ECO:0007669"/>
    <property type="project" value="UniProtKB-SubCell"/>
</dbReference>
<evidence type="ECO:0000256" key="2">
    <source>
        <dbReference type="ARBA" id="ARBA00011255"/>
    </source>
</evidence>
<dbReference type="PANTHER" id="PTHR30288">
    <property type="entry name" value="FLAGELLAR CAP/ASSEMBLY PROTEIN FLID"/>
    <property type="match status" value="1"/>
</dbReference>
<evidence type="ECO:0000256" key="4">
    <source>
        <dbReference type="ARBA" id="ARBA00023143"/>
    </source>
</evidence>
<dbReference type="Pfam" id="PF07195">
    <property type="entry name" value="FliD_C"/>
    <property type="match status" value="1"/>
</dbReference>
<comment type="subcellular location">
    <subcellularLocation>
        <location evidence="5">Secreted</location>
    </subcellularLocation>
    <subcellularLocation>
        <location evidence="5">Bacterial flagellum</location>
    </subcellularLocation>
</comment>
<gene>
    <name evidence="9" type="primary">fliD</name>
    <name evidence="9" type="ORF">GCM10007391_01400</name>
</gene>
<dbReference type="InterPro" id="IPR003481">
    <property type="entry name" value="FliD_N"/>
</dbReference>
<accession>A0A918JD96</accession>
<dbReference type="GO" id="GO:0071973">
    <property type="term" value="P:bacterial-type flagellum-dependent cell motility"/>
    <property type="evidence" value="ECO:0007669"/>
    <property type="project" value="TreeGrafter"/>
</dbReference>